<accession>A0A4D8PIP5</accession>
<dbReference type="CDD" id="cd01556">
    <property type="entry name" value="EPSP_synthase"/>
    <property type="match status" value="1"/>
</dbReference>
<dbReference type="HAMAP" id="MF_00210">
    <property type="entry name" value="EPSP_synth"/>
    <property type="match status" value="1"/>
</dbReference>
<evidence type="ECO:0000259" key="9">
    <source>
        <dbReference type="Pfam" id="PF00275"/>
    </source>
</evidence>
<feature type="binding site" evidence="8">
    <location>
        <position position="25"/>
    </location>
    <ligand>
        <name>phosphoenolpyruvate</name>
        <dbReference type="ChEBI" id="CHEBI:58702"/>
    </ligand>
</feature>
<feature type="binding site" evidence="8">
    <location>
        <position position="26"/>
    </location>
    <ligand>
        <name>3-phosphoshikimate</name>
        <dbReference type="ChEBI" id="CHEBI:145989"/>
    </ligand>
</feature>
<dbReference type="InterPro" id="IPR001986">
    <property type="entry name" value="Enolpyruvate_Tfrase_dom"/>
</dbReference>
<dbReference type="GO" id="GO:0005737">
    <property type="term" value="C:cytoplasm"/>
    <property type="evidence" value="ECO:0007669"/>
    <property type="project" value="UniProtKB-SubCell"/>
</dbReference>
<comment type="subcellular location">
    <subcellularLocation>
        <location evidence="8">Cytoplasm</location>
    </subcellularLocation>
</comment>
<dbReference type="UniPathway" id="UPA00053">
    <property type="reaction ID" value="UER00089"/>
</dbReference>
<dbReference type="Proteomes" id="UP000298595">
    <property type="component" value="Chromosome"/>
</dbReference>
<feature type="binding site" evidence="8">
    <location>
        <position position="126"/>
    </location>
    <ligand>
        <name>phosphoenolpyruvate</name>
        <dbReference type="ChEBI" id="CHEBI:58702"/>
    </ligand>
</feature>
<comment type="caution">
    <text evidence="8">Lacks conserved residue(s) required for the propagation of feature annotation.</text>
</comment>
<dbReference type="GO" id="GO:0009423">
    <property type="term" value="P:chorismate biosynthetic process"/>
    <property type="evidence" value="ECO:0007669"/>
    <property type="project" value="UniProtKB-UniRule"/>
</dbReference>
<comment type="function">
    <text evidence="8">Catalyzes the transfer of the enolpyruvyl moiety of phosphoenolpyruvate (PEP) to the 5-hydroxyl of shikimate-3-phosphate (S3P) to produce enolpyruvyl shikimate-3-phosphate and inorganic phosphate.</text>
</comment>
<name>A0A4D8PIP5_9PROT</name>
<evidence type="ECO:0000256" key="8">
    <source>
        <dbReference type="HAMAP-Rule" id="MF_00210"/>
    </source>
</evidence>
<evidence type="ECO:0000256" key="2">
    <source>
        <dbReference type="ARBA" id="ARBA00009948"/>
    </source>
</evidence>
<dbReference type="PANTHER" id="PTHR21090:SF5">
    <property type="entry name" value="PENTAFUNCTIONAL AROM POLYPEPTIDE"/>
    <property type="match status" value="1"/>
</dbReference>
<dbReference type="PROSITE" id="PS00104">
    <property type="entry name" value="EPSP_SYNTHASE_1"/>
    <property type="match status" value="1"/>
</dbReference>
<feature type="active site" description="Proton acceptor" evidence="8">
    <location>
        <position position="324"/>
    </location>
</feature>
<dbReference type="InterPro" id="IPR023193">
    <property type="entry name" value="EPSP_synthase_CS"/>
</dbReference>
<dbReference type="Pfam" id="PF00275">
    <property type="entry name" value="EPSP_synthase"/>
    <property type="match status" value="1"/>
</dbReference>
<keyword evidence="4 8" id="KW-0028">Amino-acid biosynthesis</keyword>
<dbReference type="EMBL" id="CP032321">
    <property type="protein sequence ID" value="QCN95201.1"/>
    <property type="molecule type" value="Genomic_DNA"/>
</dbReference>
<dbReference type="RefSeq" id="WP_137115136.1">
    <property type="nucleotide sequence ID" value="NZ_CP032321.1"/>
</dbReference>
<feature type="binding site" evidence="8">
    <location>
        <position position="351"/>
    </location>
    <ligand>
        <name>3-phosphoshikimate</name>
        <dbReference type="ChEBI" id="CHEBI:145989"/>
    </ligand>
</feature>
<reference evidence="10 11" key="1">
    <citation type="submission" date="2018-09" db="EMBL/GenBank/DDBJ databases">
        <title>Whole genome based analysis of evolution and adaptive divergence in Indian and Brazilian strains of Azospirillum brasilense.</title>
        <authorList>
            <person name="Singh C."/>
            <person name="Tripathi A.K."/>
        </authorList>
    </citation>
    <scope>NUCLEOTIDE SEQUENCE [LARGE SCALE GENOMIC DNA]</scope>
    <source>
        <strain evidence="10 11">MTCC4035</strain>
    </source>
</reference>
<keyword evidence="6 8" id="KW-0057">Aromatic amino acid biosynthesis</keyword>
<dbReference type="GO" id="GO:0009073">
    <property type="term" value="P:aromatic amino acid family biosynthetic process"/>
    <property type="evidence" value="ECO:0007669"/>
    <property type="project" value="UniProtKB-KW"/>
</dbReference>
<feature type="binding site" evidence="8">
    <location>
        <position position="173"/>
    </location>
    <ligand>
        <name>phosphoenolpyruvate</name>
        <dbReference type="ChEBI" id="CHEBI:58702"/>
    </ligand>
</feature>
<evidence type="ECO:0000313" key="11">
    <source>
        <dbReference type="Proteomes" id="UP000298595"/>
    </source>
</evidence>
<feature type="binding site" evidence="8">
    <location>
        <position position="324"/>
    </location>
    <ligand>
        <name>3-phosphoshikimate</name>
        <dbReference type="ChEBI" id="CHEBI:145989"/>
    </ligand>
</feature>
<proteinExistence type="inferred from homology"/>
<gene>
    <name evidence="8 10" type="primary">aroA</name>
    <name evidence="10" type="ORF">D3093_08005</name>
</gene>
<feature type="binding site" evidence="8">
    <location>
        <position position="30"/>
    </location>
    <ligand>
        <name>3-phosphoshikimate</name>
        <dbReference type="ChEBI" id="CHEBI:145989"/>
    </ligand>
</feature>
<evidence type="ECO:0000256" key="3">
    <source>
        <dbReference type="ARBA" id="ARBA00022490"/>
    </source>
</evidence>
<dbReference type="EC" id="2.5.1.19" evidence="8"/>
<feature type="binding site" evidence="8">
    <location>
        <position position="400"/>
    </location>
    <ligand>
        <name>phosphoenolpyruvate</name>
        <dbReference type="ChEBI" id="CHEBI:58702"/>
    </ligand>
</feature>
<evidence type="ECO:0000256" key="6">
    <source>
        <dbReference type="ARBA" id="ARBA00023141"/>
    </source>
</evidence>
<organism evidence="10 11">
    <name type="scientific">Azospirillum argentinense</name>
    <dbReference type="NCBI Taxonomy" id="2970906"/>
    <lineage>
        <taxon>Bacteria</taxon>
        <taxon>Pseudomonadati</taxon>
        <taxon>Pseudomonadota</taxon>
        <taxon>Alphaproteobacteria</taxon>
        <taxon>Rhodospirillales</taxon>
        <taxon>Azospirillaceae</taxon>
        <taxon>Azospirillum</taxon>
    </lineage>
</organism>
<evidence type="ECO:0000256" key="4">
    <source>
        <dbReference type="ARBA" id="ARBA00022605"/>
    </source>
</evidence>
<dbReference type="PANTHER" id="PTHR21090">
    <property type="entry name" value="AROM/DEHYDROQUINATE SYNTHASE"/>
    <property type="match status" value="1"/>
</dbReference>
<protein>
    <recommendedName>
        <fullName evidence="8">3-phosphoshikimate 1-carboxyvinyltransferase</fullName>
        <ecNumber evidence="8">2.5.1.19</ecNumber>
    </recommendedName>
    <alternativeName>
        <fullName evidence="8">5-enolpyruvylshikimate-3-phosphate synthase</fullName>
        <shortName evidence="8">EPSP synthase</shortName>
        <shortName evidence="8">EPSPS</shortName>
    </alternativeName>
</protein>
<dbReference type="InterPro" id="IPR013792">
    <property type="entry name" value="RNA3'P_cycl/enolpyr_Trfase_a/b"/>
</dbReference>
<dbReference type="InterPro" id="IPR036968">
    <property type="entry name" value="Enolpyruvate_Tfrase_sf"/>
</dbReference>
<feature type="binding site" evidence="8">
    <location>
        <position position="171"/>
    </location>
    <ligand>
        <name>3-phosphoshikimate</name>
        <dbReference type="ChEBI" id="CHEBI:145989"/>
    </ligand>
</feature>
<dbReference type="AlphaFoldDB" id="A0A4D8PIP5"/>
<evidence type="ECO:0000313" key="10">
    <source>
        <dbReference type="EMBL" id="QCN95201.1"/>
    </source>
</evidence>
<evidence type="ECO:0000256" key="1">
    <source>
        <dbReference type="ARBA" id="ARBA00004811"/>
    </source>
</evidence>
<feature type="binding site" evidence="8">
    <location>
        <position position="25"/>
    </location>
    <ligand>
        <name>3-phosphoshikimate</name>
        <dbReference type="ChEBI" id="CHEBI:145989"/>
    </ligand>
</feature>
<evidence type="ECO:0000256" key="5">
    <source>
        <dbReference type="ARBA" id="ARBA00022679"/>
    </source>
</evidence>
<dbReference type="SUPFAM" id="SSF55205">
    <property type="entry name" value="EPT/RTPC-like"/>
    <property type="match status" value="1"/>
</dbReference>
<comment type="subunit">
    <text evidence="8">Monomer.</text>
</comment>
<feature type="binding site" evidence="8">
    <location>
        <position position="173"/>
    </location>
    <ligand>
        <name>3-phosphoshikimate</name>
        <dbReference type="ChEBI" id="CHEBI:145989"/>
    </ligand>
</feature>
<comment type="similarity">
    <text evidence="2 8">Belongs to the EPSP synthase family.</text>
</comment>
<feature type="domain" description="Enolpyruvate transferase" evidence="9">
    <location>
        <begin position="13"/>
        <end position="433"/>
    </location>
</feature>
<keyword evidence="3 8" id="KW-0963">Cytoplasm</keyword>
<keyword evidence="5 8" id="KW-0808">Transferase</keyword>
<dbReference type="NCBIfam" id="TIGR01356">
    <property type="entry name" value="aroA"/>
    <property type="match status" value="1"/>
</dbReference>
<dbReference type="PIRSF" id="PIRSF000505">
    <property type="entry name" value="EPSPS"/>
    <property type="match status" value="1"/>
</dbReference>
<dbReference type="FunFam" id="3.65.10.10:FF:000005">
    <property type="entry name" value="3-phosphoshikimate 1-carboxyvinyltransferase"/>
    <property type="match status" value="1"/>
</dbReference>
<evidence type="ECO:0000256" key="7">
    <source>
        <dbReference type="ARBA" id="ARBA00044633"/>
    </source>
</evidence>
<comment type="catalytic activity">
    <reaction evidence="7">
        <text>3-phosphoshikimate + phosphoenolpyruvate = 5-O-(1-carboxyvinyl)-3-phosphoshikimate + phosphate</text>
        <dbReference type="Rhea" id="RHEA:21256"/>
        <dbReference type="ChEBI" id="CHEBI:43474"/>
        <dbReference type="ChEBI" id="CHEBI:57701"/>
        <dbReference type="ChEBI" id="CHEBI:58702"/>
        <dbReference type="ChEBI" id="CHEBI:145989"/>
        <dbReference type="EC" id="2.5.1.19"/>
    </reaction>
    <physiologicalReaction direction="left-to-right" evidence="7">
        <dbReference type="Rhea" id="RHEA:21257"/>
    </physiologicalReaction>
</comment>
<sequence>MLQAKPLRSSSTGALAGTIRVPGDKSISHRSLMLGAVAVGETVIHGLLEGEDVLNTAAAMRLLGAQAERGGDGVWRVRGVGLGGLSEPAQVLDMGNSGTAARLLMGLVASHPITCVFTGDASLNKRPMARVTGPLEQMGARFVGRSGGRLPLAVVGSDRTVPITYRLPVASAQVKSAVILCGLNTAGTTTVIEAEPTRDHTELMLRHFGATVTTERMEDGALAVSVVGQPELTGREIVVPADPSSAAFPAVAALLRPGSELLLPGVGMNPRRTGLYDTLVEMGANIAFENRRDEAGEPVADLRVKHGPLKGIVVPADRAPSMIDEYPILAAAAACAEGTTVMLGLKELRVKESDRLAMVADGLTKCGVKVEVGADDSLTVYGTGKPPQGGATVATAMDHRIAMSFLVLGMATAEPVQVDDGAFIDTSFPGFVALMNGVGAKIAGV</sequence>
<feature type="binding site" evidence="8">
    <location>
        <position position="98"/>
    </location>
    <ligand>
        <name>phosphoenolpyruvate</name>
        <dbReference type="ChEBI" id="CHEBI:58702"/>
    </ligand>
</feature>
<dbReference type="GO" id="GO:0003866">
    <property type="term" value="F:3-phosphoshikimate 1-carboxyvinyltransferase activity"/>
    <property type="evidence" value="ECO:0007669"/>
    <property type="project" value="UniProtKB-UniRule"/>
</dbReference>
<dbReference type="InterPro" id="IPR006264">
    <property type="entry name" value="EPSP_synthase"/>
</dbReference>
<feature type="binding site" evidence="8">
    <location>
        <position position="355"/>
    </location>
    <ligand>
        <name>phosphoenolpyruvate</name>
        <dbReference type="ChEBI" id="CHEBI:58702"/>
    </ligand>
</feature>
<comment type="pathway">
    <text evidence="1 8">Metabolic intermediate biosynthesis; chorismate biosynthesis; chorismate from D-erythrose 4-phosphate and phosphoenolpyruvate: step 6/7.</text>
</comment>
<dbReference type="GO" id="GO:0008652">
    <property type="term" value="P:amino acid biosynthetic process"/>
    <property type="evidence" value="ECO:0007669"/>
    <property type="project" value="UniProtKB-KW"/>
</dbReference>
<dbReference type="Gene3D" id="3.65.10.10">
    <property type="entry name" value="Enolpyruvate transferase domain"/>
    <property type="match status" value="2"/>
</dbReference>
<dbReference type="KEGG" id="aare:D3093_08005"/>